<evidence type="ECO:0000313" key="3">
    <source>
        <dbReference type="EMBL" id="SLN31142.1"/>
    </source>
</evidence>
<feature type="region of interest" description="Disordered" evidence="1">
    <location>
        <begin position="22"/>
        <end position="52"/>
    </location>
</feature>
<dbReference type="AlphaFoldDB" id="A0A1X6YTM4"/>
<reference evidence="3 4" key="1">
    <citation type="submission" date="2017-03" db="EMBL/GenBank/DDBJ databases">
        <authorList>
            <person name="Afonso C.L."/>
            <person name="Miller P.J."/>
            <person name="Scott M.A."/>
            <person name="Spackman E."/>
            <person name="Goraichik I."/>
            <person name="Dimitrov K.M."/>
            <person name="Suarez D.L."/>
            <person name="Swayne D.E."/>
        </authorList>
    </citation>
    <scope>NUCLEOTIDE SEQUENCE [LARGE SCALE GENOMIC DNA]</scope>
    <source>
        <strain evidence="3 4">CECT 8625</strain>
    </source>
</reference>
<evidence type="ECO:0000256" key="1">
    <source>
        <dbReference type="SAM" id="MobiDB-lite"/>
    </source>
</evidence>
<evidence type="ECO:0000313" key="4">
    <source>
        <dbReference type="Proteomes" id="UP000193570"/>
    </source>
</evidence>
<accession>A0A1X6YTM4</accession>
<dbReference type="EMBL" id="FWFK01000002">
    <property type="protein sequence ID" value="SLN31142.1"/>
    <property type="molecule type" value="Genomic_DNA"/>
</dbReference>
<dbReference type="Pfam" id="PF06776">
    <property type="entry name" value="IalB"/>
    <property type="match status" value="1"/>
</dbReference>
<dbReference type="Gene3D" id="2.60.40.1880">
    <property type="entry name" value="Invasion associated locus B (IalB) protein"/>
    <property type="match status" value="1"/>
</dbReference>
<protein>
    <submittedName>
        <fullName evidence="3">Invasion associated locus B (IalB) protein</fullName>
    </submittedName>
</protein>
<dbReference type="InterPro" id="IPR038696">
    <property type="entry name" value="IalB_sf"/>
</dbReference>
<keyword evidence="2" id="KW-0732">Signal</keyword>
<dbReference type="InterPro" id="IPR010642">
    <property type="entry name" value="Invasion_prot_B"/>
</dbReference>
<name>A0A1X6YTM4_9RHOB</name>
<proteinExistence type="predicted"/>
<organism evidence="3 4">
    <name type="scientific">Roseivivax jejudonensis</name>
    <dbReference type="NCBI Taxonomy" id="1529041"/>
    <lineage>
        <taxon>Bacteria</taxon>
        <taxon>Pseudomonadati</taxon>
        <taxon>Pseudomonadota</taxon>
        <taxon>Alphaproteobacteria</taxon>
        <taxon>Rhodobacterales</taxon>
        <taxon>Roseobacteraceae</taxon>
        <taxon>Roseivivax</taxon>
    </lineage>
</organism>
<evidence type="ECO:0000256" key="2">
    <source>
        <dbReference type="SAM" id="SignalP"/>
    </source>
</evidence>
<feature type="signal peptide" evidence="2">
    <location>
        <begin position="1"/>
        <end position="21"/>
    </location>
</feature>
<dbReference type="OrthoDB" id="9797912at2"/>
<feature type="chain" id="PRO_5013185738" evidence="2">
    <location>
        <begin position="22"/>
        <end position="218"/>
    </location>
</feature>
<sequence length="218" mass="22876">MTIRLTHLSLIAALAAAPAFAQDEPDADAGQDAPAAEGAENAPGADPDVGLQGMQQARPEAFVRSENGDWEIQCIRFPDGTEAQCQMFQLLTAQDDNPLAEAYFFKPPEGSQFAAGLNLVVPLRTLLTQPLGIAIDGGATQQIPYMTCSAEGCVARAGISEQQLNQFRAGAAARITIVPADAPSEQVTTDMSLSGFTASFDELEPAQLPTQPSQGTGQ</sequence>
<feature type="compositionally biased region" description="Low complexity" evidence="1">
    <location>
        <begin position="30"/>
        <end position="46"/>
    </location>
</feature>
<keyword evidence="4" id="KW-1185">Reference proteome</keyword>
<dbReference type="RefSeq" id="WP_085791139.1">
    <property type="nucleotide sequence ID" value="NZ_FWFK01000002.1"/>
</dbReference>
<dbReference type="Proteomes" id="UP000193570">
    <property type="component" value="Unassembled WGS sequence"/>
</dbReference>
<gene>
    <name evidence="3" type="ORF">ROJ8625_01408</name>
</gene>